<dbReference type="AlphaFoldDB" id="A0A5B9EBL2"/>
<dbReference type="EMBL" id="CP042806">
    <property type="protein sequence ID" value="QEE27831.1"/>
    <property type="molecule type" value="Genomic_DNA"/>
</dbReference>
<reference evidence="2 3" key="1">
    <citation type="submission" date="2019-08" db="EMBL/GenBank/DDBJ databases">
        <title>Complete genome sequence of Terriglobus albidus strain ORNL.</title>
        <authorList>
            <person name="Podar M."/>
        </authorList>
    </citation>
    <scope>NUCLEOTIDE SEQUENCE [LARGE SCALE GENOMIC DNA]</scope>
    <source>
        <strain evidence="2 3">ORNL</strain>
    </source>
</reference>
<dbReference type="InterPro" id="IPR045792">
    <property type="entry name" value="DUF6036"/>
</dbReference>
<name>A0A5B9EBL2_9BACT</name>
<dbReference type="KEGG" id="talb:FTW19_07365"/>
<sequence length="179" mass="20991">MSTKTHPPEPWHSFFHDLDDAADTVVRLDCIGGFVVTQMYGLERSTADIDVIEIAPRTASDRLMDLALQGRPLHKKHRIYLDRVAVASIPENYEDRLVEMFPGAYRYLRLMALDPYDIALSKLERNNQKDRDDVRFLAHSIPLDLSVLEERYKAELRWQLGRPDREDLTMRLWLEMLHE</sequence>
<accession>A0A5B9EBL2</accession>
<dbReference type="Pfam" id="PF19502">
    <property type="entry name" value="DUF6036"/>
    <property type="match status" value="1"/>
</dbReference>
<dbReference type="Proteomes" id="UP000321820">
    <property type="component" value="Chromosome"/>
</dbReference>
<organism evidence="2 3">
    <name type="scientific">Terriglobus albidus</name>
    <dbReference type="NCBI Taxonomy" id="1592106"/>
    <lineage>
        <taxon>Bacteria</taxon>
        <taxon>Pseudomonadati</taxon>
        <taxon>Acidobacteriota</taxon>
        <taxon>Terriglobia</taxon>
        <taxon>Terriglobales</taxon>
        <taxon>Acidobacteriaceae</taxon>
        <taxon>Terriglobus</taxon>
    </lineage>
</organism>
<feature type="domain" description="DUF6036" evidence="1">
    <location>
        <begin position="28"/>
        <end position="155"/>
    </location>
</feature>
<dbReference type="OrthoDB" id="5405370at2"/>
<evidence type="ECO:0000313" key="3">
    <source>
        <dbReference type="Proteomes" id="UP000321820"/>
    </source>
</evidence>
<proteinExistence type="predicted"/>
<protein>
    <recommendedName>
        <fullName evidence="1">DUF6036 domain-containing protein</fullName>
    </recommendedName>
</protein>
<gene>
    <name evidence="2" type="ORF">FTW19_07365</name>
</gene>
<evidence type="ECO:0000259" key="1">
    <source>
        <dbReference type="Pfam" id="PF19502"/>
    </source>
</evidence>
<keyword evidence="3" id="KW-1185">Reference proteome</keyword>
<dbReference type="RefSeq" id="WP_147647021.1">
    <property type="nucleotide sequence ID" value="NZ_CP042806.1"/>
</dbReference>
<evidence type="ECO:0000313" key="2">
    <source>
        <dbReference type="EMBL" id="QEE27831.1"/>
    </source>
</evidence>